<dbReference type="AlphaFoldDB" id="A0A9X1F673"/>
<sequence>MFTLTKPKIILIGIYLMAFALQYRANAQLVIGAPNLGFSQACASDSFNSYSTSFIFTPESAINATNVFSVELSDADGDFLNSTIIYTSSPGSVTSSPATLNFSIPETTAGENYRIRIKSSSPAATSSPSAAFAAYYKLQDSPFTINNLVSTGAYCIGGSYLLTIDNPGTGNNDSPLNYPSLTFNWYRETGPTTSVFVAEGTTLSVSEEGTFFVETNYGSCTSSSFSNRVTISEASASGEADATIFSSLGNPYCPEQGLTTLNTIGGNSYQWFKDGNEIPDATNQMYQTDESGTFSVIVDLGDCSASGSIELVSELFESSINVGENNNMLEGETLNVIVTTTAINPEFNWFYNGQLMIDVTGDTFDAVEFGDYEVIITETTGCEGSRSYQFSIEQGIDPFPDVDKIPNVISPNGDFTNDTWVLPLKYTIGTNTEIVILNEQGKVVFQTMDYQNNWPEDDLNLTSVNQLFYYIITTSDGKTKKGSITIIK</sequence>
<organism evidence="1 2">
    <name type="scientific">Winogradskyella luteola</name>
    <dbReference type="NCBI Taxonomy" id="2828330"/>
    <lineage>
        <taxon>Bacteria</taxon>
        <taxon>Pseudomonadati</taxon>
        <taxon>Bacteroidota</taxon>
        <taxon>Flavobacteriia</taxon>
        <taxon>Flavobacteriales</taxon>
        <taxon>Flavobacteriaceae</taxon>
        <taxon>Winogradskyella</taxon>
    </lineage>
</organism>
<proteinExistence type="predicted"/>
<name>A0A9X1F673_9FLAO</name>
<gene>
    <name evidence="1" type="ORF">KCG49_02850</name>
</gene>
<accession>A0A9X1F673</accession>
<protein>
    <submittedName>
        <fullName evidence="1">Gliding motility-associated C-terminal domain-containing protein</fullName>
    </submittedName>
</protein>
<evidence type="ECO:0000313" key="2">
    <source>
        <dbReference type="Proteomes" id="UP001138894"/>
    </source>
</evidence>
<dbReference type="Pfam" id="PF13585">
    <property type="entry name" value="CHU_C"/>
    <property type="match status" value="1"/>
</dbReference>
<dbReference type="EMBL" id="JAGSPD010000002">
    <property type="protein sequence ID" value="MBV7268127.1"/>
    <property type="molecule type" value="Genomic_DNA"/>
</dbReference>
<evidence type="ECO:0000313" key="1">
    <source>
        <dbReference type="EMBL" id="MBV7268127.1"/>
    </source>
</evidence>
<dbReference type="Proteomes" id="UP001138894">
    <property type="component" value="Unassembled WGS sequence"/>
</dbReference>
<comment type="caution">
    <text evidence="1">The sequence shown here is derived from an EMBL/GenBank/DDBJ whole genome shotgun (WGS) entry which is preliminary data.</text>
</comment>
<keyword evidence="2" id="KW-1185">Reference proteome</keyword>
<dbReference type="RefSeq" id="WP_218544675.1">
    <property type="nucleotide sequence ID" value="NZ_JAGSPD010000002.1"/>
</dbReference>
<reference evidence="1" key="1">
    <citation type="submission" date="2021-04" db="EMBL/GenBank/DDBJ databases">
        <authorList>
            <person name="Pira H."/>
            <person name="Risdian C."/>
            <person name="Wink J."/>
        </authorList>
    </citation>
    <scope>NUCLEOTIDE SEQUENCE</scope>
    <source>
        <strain evidence="1">WHY3</strain>
    </source>
</reference>